<sequence>MTGILSTTQGNTRSFLLSTRILKSKITNGFDQAEESIIEIFEQI</sequence>
<dbReference type="EMBL" id="AHOP02000032">
    <property type="protein sequence ID" value="EMO40438.1"/>
    <property type="molecule type" value="Genomic_DNA"/>
</dbReference>
<dbReference type="AlphaFoldDB" id="M6UT47"/>
<accession>M6UT47</accession>
<evidence type="ECO:0000313" key="1">
    <source>
        <dbReference type="EMBL" id="EMO40438.1"/>
    </source>
</evidence>
<evidence type="ECO:0000313" key="2">
    <source>
        <dbReference type="Proteomes" id="UP000012153"/>
    </source>
</evidence>
<comment type="caution">
    <text evidence="1">The sequence shown here is derived from an EMBL/GenBank/DDBJ whole genome shotgun (WGS) entry which is preliminary data.</text>
</comment>
<protein>
    <submittedName>
        <fullName evidence="1">Uncharacterized protein</fullName>
    </submittedName>
</protein>
<name>M6UT47_9LEPT</name>
<gene>
    <name evidence="1" type="ORF">LEP1GSC186_4775</name>
</gene>
<dbReference type="Proteomes" id="UP000012153">
    <property type="component" value="Unassembled WGS sequence"/>
</dbReference>
<proteinExistence type="predicted"/>
<organism evidence="1 2">
    <name type="scientific">Leptospira noguchii serovar Autumnalis str. ZUN142</name>
    <dbReference type="NCBI Taxonomy" id="1085540"/>
    <lineage>
        <taxon>Bacteria</taxon>
        <taxon>Pseudomonadati</taxon>
        <taxon>Spirochaetota</taxon>
        <taxon>Spirochaetia</taxon>
        <taxon>Leptospirales</taxon>
        <taxon>Leptospiraceae</taxon>
        <taxon>Leptospira</taxon>
    </lineage>
</organism>
<reference evidence="1 2" key="1">
    <citation type="submission" date="2013-01" db="EMBL/GenBank/DDBJ databases">
        <authorList>
            <person name="Harkins D.M."/>
            <person name="Durkin A.S."/>
            <person name="Brinkac L.M."/>
            <person name="Haft D.H."/>
            <person name="Selengut J.D."/>
            <person name="Sanka R."/>
            <person name="DePew J."/>
            <person name="Purushe J."/>
            <person name="Matthias M.A."/>
            <person name="Vinetz J.M."/>
            <person name="Sutton G.G."/>
            <person name="Nierman W.C."/>
            <person name="Fouts D.E."/>
        </authorList>
    </citation>
    <scope>NUCLEOTIDE SEQUENCE [LARGE SCALE GENOMIC DNA]</scope>
    <source>
        <strain evidence="1 2">ZUN142</strain>
    </source>
</reference>